<evidence type="ECO:0000313" key="3">
    <source>
        <dbReference type="Proteomes" id="UP001430149"/>
    </source>
</evidence>
<dbReference type="InterPro" id="IPR040198">
    <property type="entry name" value="Fido_containing"/>
</dbReference>
<evidence type="ECO:0000259" key="1">
    <source>
        <dbReference type="PROSITE" id="PS51459"/>
    </source>
</evidence>
<dbReference type="PANTHER" id="PTHR13504">
    <property type="entry name" value="FIDO DOMAIN-CONTAINING PROTEIN DDB_G0283145"/>
    <property type="match status" value="1"/>
</dbReference>
<comment type="caution">
    <text evidence="2">The sequence shown here is derived from an EMBL/GenBank/DDBJ whole genome shotgun (WGS) entry which is preliminary data.</text>
</comment>
<dbReference type="PROSITE" id="PS51459">
    <property type="entry name" value="FIDO"/>
    <property type="match status" value="1"/>
</dbReference>
<dbReference type="Gene3D" id="1.10.3290.10">
    <property type="entry name" value="Fido-like domain"/>
    <property type="match status" value="1"/>
</dbReference>
<sequence length="199" mass="23181">MTDLFDAEEGQTLLTPEERKGLKPTYITYRSELNEAEQANILKAERWLFGGRRKLAPQDLADQGFICDMHKRMYGDVWNWAGTFRKSDRNIGVDFYQIHPAMRSFLDDIRYWIEHSTYVPDELAVRFHHRLVFIHPFPNGNGRLSRLMADCLAMSLGQPRFTWGRTQLVRASELRTSYIQALRKADGHDLTTLLAFARS</sequence>
<dbReference type="Pfam" id="PF02661">
    <property type="entry name" value="Fic"/>
    <property type="match status" value="1"/>
</dbReference>
<dbReference type="PANTHER" id="PTHR13504:SF39">
    <property type="entry name" value="CELL FILAMENTATION PROTEIN"/>
    <property type="match status" value="1"/>
</dbReference>
<reference evidence="2" key="1">
    <citation type="submission" date="2020-10" db="EMBL/GenBank/DDBJ databases">
        <title>Phylogeny of dyella-like bacteria.</title>
        <authorList>
            <person name="Fu J."/>
        </authorList>
    </citation>
    <scope>NUCLEOTIDE SEQUENCE</scope>
    <source>
        <strain evidence="2">DHOC52</strain>
    </source>
</reference>
<proteinExistence type="predicted"/>
<dbReference type="InterPro" id="IPR013436">
    <property type="entry name" value="Mobile_mystery_prot_B"/>
</dbReference>
<dbReference type="Proteomes" id="UP001430149">
    <property type="component" value="Unassembled WGS sequence"/>
</dbReference>
<dbReference type="InterPro" id="IPR003812">
    <property type="entry name" value="Fido"/>
</dbReference>
<dbReference type="EMBL" id="JADIKE010000030">
    <property type="protein sequence ID" value="MBM7124916.1"/>
    <property type="molecule type" value="Genomic_DNA"/>
</dbReference>
<gene>
    <name evidence="2" type="ORF">ISP19_05935</name>
</gene>
<name>A0ABS2K0Z6_9GAMM</name>
<organism evidence="2 3">
    <name type="scientific">Dyella flava</name>
    <dbReference type="NCBI Taxonomy" id="1920170"/>
    <lineage>
        <taxon>Bacteria</taxon>
        <taxon>Pseudomonadati</taxon>
        <taxon>Pseudomonadota</taxon>
        <taxon>Gammaproteobacteria</taxon>
        <taxon>Lysobacterales</taxon>
        <taxon>Rhodanobacteraceae</taxon>
        <taxon>Dyella</taxon>
    </lineage>
</organism>
<keyword evidence="3" id="KW-1185">Reference proteome</keyword>
<dbReference type="RefSeq" id="WP_204680445.1">
    <property type="nucleotide sequence ID" value="NZ_BSNR01000005.1"/>
</dbReference>
<dbReference type="InterPro" id="IPR036597">
    <property type="entry name" value="Fido-like_dom_sf"/>
</dbReference>
<accession>A0ABS2K0Z6</accession>
<protein>
    <submittedName>
        <fullName evidence="2">Mobile mystery protein B</fullName>
    </submittedName>
</protein>
<dbReference type="NCBIfam" id="TIGR02613">
    <property type="entry name" value="mob_myst_B"/>
    <property type="match status" value="1"/>
</dbReference>
<evidence type="ECO:0000313" key="2">
    <source>
        <dbReference type="EMBL" id="MBM7124916.1"/>
    </source>
</evidence>
<feature type="domain" description="Fido" evidence="1">
    <location>
        <begin position="61"/>
        <end position="199"/>
    </location>
</feature>
<dbReference type="SUPFAM" id="SSF140931">
    <property type="entry name" value="Fic-like"/>
    <property type="match status" value="1"/>
</dbReference>